<accession>F1A0L2</accession>
<dbReference type="InParanoid" id="F1A0L2"/>
<dbReference type="GeneID" id="10510823"/>
<dbReference type="FunCoup" id="F1A0L2">
    <property type="interactions" value="398"/>
</dbReference>
<evidence type="ECO:0000313" key="1">
    <source>
        <dbReference type="EMBL" id="EGC30279.1"/>
    </source>
</evidence>
<evidence type="ECO:0000313" key="2">
    <source>
        <dbReference type="Proteomes" id="UP000001064"/>
    </source>
</evidence>
<protein>
    <submittedName>
        <fullName evidence="1">Uncharacterized protein</fullName>
    </submittedName>
</protein>
<dbReference type="OrthoDB" id="10471787at2759"/>
<organism evidence="1 2">
    <name type="scientific">Dictyostelium purpureum</name>
    <name type="common">Slime mold</name>
    <dbReference type="NCBI Taxonomy" id="5786"/>
    <lineage>
        <taxon>Eukaryota</taxon>
        <taxon>Amoebozoa</taxon>
        <taxon>Evosea</taxon>
        <taxon>Eumycetozoa</taxon>
        <taxon>Dictyostelia</taxon>
        <taxon>Dictyosteliales</taxon>
        <taxon>Dictyosteliaceae</taxon>
        <taxon>Dictyostelium</taxon>
    </lineage>
</organism>
<sequence>MFTKITKSNSSKNFSNYYPQVNNINKLYKDTDNLTSKSFITPTMVLYGIGVGNETSSQKVVVKITNRYLEVMEKNSLTVIKTILLRDIREFSHSGHFWEITYRNEKNEFVIYSLQSQKAYSTNNKVLEFLKEIKKDDDFTNFANDEYYSNNMY</sequence>
<dbReference type="eggNOG" id="ENOG502RI8B">
    <property type="taxonomic scope" value="Eukaryota"/>
</dbReference>
<dbReference type="OMA" id="KITNRYL"/>
<dbReference type="VEuPathDB" id="AmoebaDB:DICPUDRAFT_158013"/>
<name>F1A0L2_DICPU</name>
<dbReference type="Proteomes" id="UP000001064">
    <property type="component" value="Unassembled WGS sequence"/>
</dbReference>
<dbReference type="RefSeq" id="XP_003293206.1">
    <property type="nucleotide sequence ID" value="XM_003293158.1"/>
</dbReference>
<keyword evidence="2" id="KW-1185">Reference proteome</keyword>
<dbReference type="KEGG" id="dpp:DICPUDRAFT_158013"/>
<proteinExistence type="predicted"/>
<dbReference type="AlphaFoldDB" id="F1A0L2"/>
<reference evidence="2" key="1">
    <citation type="journal article" date="2011" name="Genome Biol.">
        <title>Comparative genomics of the social amoebae Dictyostelium discoideum and Dictyostelium purpureum.</title>
        <authorList>
            <consortium name="US DOE Joint Genome Institute (JGI-PGF)"/>
            <person name="Sucgang R."/>
            <person name="Kuo A."/>
            <person name="Tian X."/>
            <person name="Salerno W."/>
            <person name="Parikh A."/>
            <person name="Feasley C.L."/>
            <person name="Dalin E."/>
            <person name="Tu H."/>
            <person name="Huang E."/>
            <person name="Barry K."/>
            <person name="Lindquist E."/>
            <person name="Shapiro H."/>
            <person name="Bruce D."/>
            <person name="Schmutz J."/>
            <person name="Salamov A."/>
            <person name="Fey P."/>
            <person name="Gaudet P."/>
            <person name="Anjard C."/>
            <person name="Babu M.M."/>
            <person name="Basu S."/>
            <person name="Bushmanova Y."/>
            <person name="van der Wel H."/>
            <person name="Katoh-Kurasawa M."/>
            <person name="Dinh C."/>
            <person name="Coutinho P.M."/>
            <person name="Saito T."/>
            <person name="Elias M."/>
            <person name="Schaap P."/>
            <person name="Kay R.R."/>
            <person name="Henrissat B."/>
            <person name="Eichinger L."/>
            <person name="Rivero F."/>
            <person name="Putnam N.H."/>
            <person name="West C.M."/>
            <person name="Loomis W.F."/>
            <person name="Chisholm R.L."/>
            <person name="Shaulsky G."/>
            <person name="Strassmann J.E."/>
            <person name="Queller D.C."/>
            <person name="Kuspa A."/>
            <person name="Grigoriev I.V."/>
        </authorList>
    </citation>
    <scope>NUCLEOTIDE SEQUENCE [LARGE SCALE GENOMIC DNA]</scope>
    <source>
        <strain evidence="2">QSDP1</strain>
    </source>
</reference>
<gene>
    <name evidence="1" type="ORF">DICPUDRAFT_158013</name>
</gene>
<dbReference type="EMBL" id="GL871342">
    <property type="protein sequence ID" value="EGC30279.1"/>
    <property type="molecule type" value="Genomic_DNA"/>
</dbReference>